<protein>
    <recommendedName>
        <fullName evidence="2">histidine kinase</fullName>
        <ecNumber evidence="2">2.7.13.3</ecNumber>
    </recommendedName>
</protein>
<keyword evidence="9" id="KW-0418">Kinase</keyword>
<keyword evidence="3" id="KW-0597">Phosphoprotein</keyword>
<dbReference type="PANTHER" id="PTHR43719:SF34">
    <property type="entry name" value="TWO-COMPONENT SYSTEM PROTEIN B"/>
    <property type="match status" value="1"/>
</dbReference>
<dbReference type="CDD" id="cd06225">
    <property type="entry name" value="HAMP"/>
    <property type="match status" value="1"/>
</dbReference>
<evidence type="ECO:0000313" key="9">
    <source>
        <dbReference type="EMBL" id="RCK66575.1"/>
    </source>
</evidence>
<keyword evidence="4" id="KW-0808">Transferase</keyword>
<dbReference type="Pfam" id="PF00512">
    <property type="entry name" value="HisKA"/>
    <property type="match status" value="1"/>
</dbReference>
<feature type="domain" description="Histidine kinase" evidence="6">
    <location>
        <begin position="121"/>
        <end position="259"/>
    </location>
</feature>
<evidence type="ECO:0000256" key="2">
    <source>
        <dbReference type="ARBA" id="ARBA00012438"/>
    </source>
</evidence>
<dbReference type="EMBL" id="QLNQ01000008">
    <property type="protein sequence ID" value="RCK66564.1"/>
    <property type="molecule type" value="Genomic_DNA"/>
</dbReference>
<dbReference type="Gene3D" id="3.30.565.10">
    <property type="entry name" value="Histidine kinase-like ATPase, C-terminal domain"/>
    <property type="match status" value="1"/>
</dbReference>
<dbReference type="InterPro" id="IPR003661">
    <property type="entry name" value="HisK_dim/P_dom"/>
</dbReference>
<dbReference type="STRING" id="5486.A0A367YL22"/>
<name>A0A367YL22_9ASCO</name>
<dbReference type="Gene3D" id="1.10.287.130">
    <property type="match status" value="1"/>
</dbReference>
<dbReference type="InterPro" id="IPR005467">
    <property type="entry name" value="His_kinase_dom"/>
</dbReference>
<evidence type="ECO:0000313" key="11">
    <source>
        <dbReference type="Proteomes" id="UP000253472"/>
    </source>
</evidence>
<evidence type="ECO:0000313" key="8">
    <source>
        <dbReference type="EMBL" id="RCK66564.1"/>
    </source>
</evidence>
<dbReference type="PROSITE" id="PS50885">
    <property type="entry name" value="HAMP"/>
    <property type="match status" value="1"/>
</dbReference>
<proteinExistence type="predicted"/>
<dbReference type="SUPFAM" id="SSF55874">
    <property type="entry name" value="ATPase domain of HSP90 chaperone/DNA topoisomerase II/histidine kinase"/>
    <property type="match status" value="1"/>
</dbReference>
<dbReference type="InterPro" id="IPR003660">
    <property type="entry name" value="HAMP_dom"/>
</dbReference>
<organism evidence="9 11">
    <name type="scientific">Candida viswanathii</name>
    <dbReference type="NCBI Taxonomy" id="5486"/>
    <lineage>
        <taxon>Eukaryota</taxon>
        <taxon>Fungi</taxon>
        <taxon>Dikarya</taxon>
        <taxon>Ascomycota</taxon>
        <taxon>Saccharomycotina</taxon>
        <taxon>Pichiomycetes</taxon>
        <taxon>Debaryomycetaceae</taxon>
        <taxon>Candida/Lodderomyces clade</taxon>
        <taxon>Candida</taxon>
    </lineage>
</organism>
<evidence type="ECO:0000259" key="6">
    <source>
        <dbReference type="PROSITE" id="PS50109"/>
    </source>
</evidence>
<gene>
    <name evidence="9" type="primary">SLN1_5</name>
    <name evidence="8" type="synonym">SLN1_3</name>
    <name evidence="10" type="synonym">SLN1_7</name>
    <name evidence="8" type="ORF">Cantr_03577</name>
    <name evidence="9" type="ORF">Cantr_03591</name>
    <name evidence="10" type="ORF">Cantr_03601</name>
</gene>
<dbReference type="OrthoDB" id="60033at2759"/>
<dbReference type="EC" id="2.7.13.3" evidence="2"/>
<dbReference type="EMBL" id="QLNQ01000005">
    <property type="protein sequence ID" value="RCK66584.1"/>
    <property type="molecule type" value="Genomic_DNA"/>
</dbReference>
<dbReference type="CDD" id="cd00082">
    <property type="entry name" value="HisKA"/>
    <property type="match status" value="1"/>
</dbReference>
<feature type="signal peptide" evidence="5">
    <location>
        <begin position="1"/>
        <end position="26"/>
    </location>
</feature>
<dbReference type="PROSITE" id="PS50109">
    <property type="entry name" value="HIS_KIN"/>
    <property type="match status" value="1"/>
</dbReference>
<comment type="caution">
    <text evidence="9">The sequence shown here is derived from an EMBL/GenBank/DDBJ whole genome shotgun (WGS) entry which is preliminary data.</text>
</comment>
<feature type="chain" id="PRO_5033355098" description="histidine kinase" evidence="5">
    <location>
        <begin position="27"/>
        <end position="259"/>
    </location>
</feature>
<dbReference type="GO" id="GO:0000155">
    <property type="term" value="F:phosphorelay sensor kinase activity"/>
    <property type="evidence" value="ECO:0007669"/>
    <property type="project" value="InterPro"/>
</dbReference>
<dbReference type="AlphaFoldDB" id="A0A367YL22"/>
<dbReference type="InterPro" id="IPR036097">
    <property type="entry name" value="HisK_dim/P_sf"/>
</dbReference>
<evidence type="ECO:0000256" key="5">
    <source>
        <dbReference type="SAM" id="SignalP"/>
    </source>
</evidence>
<evidence type="ECO:0000256" key="3">
    <source>
        <dbReference type="ARBA" id="ARBA00022553"/>
    </source>
</evidence>
<evidence type="ECO:0000256" key="1">
    <source>
        <dbReference type="ARBA" id="ARBA00000085"/>
    </source>
</evidence>
<keyword evidence="5" id="KW-0732">Signal</keyword>
<keyword evidence="11" id="KW-1185">Reference proteome</keyword>
<dbReference type="InterPro" id="IPR050956">
    <property type="entry name" value="2C_system_His_kinase"/>
</dbReference>
<reference evidence="9 11" key="1">
    <citation type="submission" date="2018-06" db="EMBL/GenBank/DDBJ databases">
        <title>Whole genome sequencing of Candida tropicalis (genome annotated by CSBL at Korea University).</title>
        <authorList>
            <person name="Ahn J."/>
        </authorList>
    </citation>
    <scope>NUCLEOTIDE SEQUENCE [LARGE SCALE GENOMIC DNA]</scope>
    <source>
        <strain evidence="9 11">ATCC 20962</strain>
    </source>
</reference>
<evidence type="ECO:0000259" key="7">
    <source>
        <dbReference type="PROSITE" id="PS50885"/>
    </source>
</evidence>
<dbReference type="PANTHER" id="PTHR43719">
    <property type="entry name" value="TWO-COMPONENT HISTIDINE KINASE"/>
    <property type="match status" value="1"/>
</dbReference>
<dbReference type="GO" id="GO:0016020">
    <property type="term" value="C:membrane"/>
    <property type="evidence" value="ECO:0007669"/>
    <property type="project" value="InterPro"/>
</dbReference>
<sequence length="259" mass="29771">MRRLKIGIRPQLIVLRLLVISQLEETQVQQAIQYIAYQAITVAEIDQVTVPLSKYRAGNNSDSVFQDAQNSLLQLPARIPRSKKFFKDELTELSEAFNIMTEELDKQYTHLEDPKTVFIANISHELRTPLNGILGMTSIAMEEDDSDRIHDSLKLIHRSGELLLHILTELLTYSKNTLNRSKLEKSNFQILEIVYQVQSIFNKLAHDQRVNFKILVKPNLLKIDLYGDSNRIIQIMMNLVSNSLKFTPVDGSLVFRSSF</sequence>
<comment type="catalytic activity">
    <reaction evidence="1">
        <text>ATP + protein L-histidine = ADP + protein N-phospho-L-histidine.</text>
        <dbReference type="EC" id="2.7.13.3"/>
    </reaction>
</comment>
<dbReference type="SUPFAM" id="SSF47384">
    <property type="entry name" value="Homodimeric domain of signal transducing histidine kinase"/>
    <property type="match status" value="1"/>
</dbReference>
<evidence type="ECO:0000313" key="10">
    <source>
        <dbReference type="EMBL" id="RCK66584.1"/>
    </source>
</evidence>
<dbReference type="EMBL" id="QLNQ01000006">
    <property type="protein sequence ID" value="RCK66575.1"/>
    <property type="molecule type" value="Genomic_DNA"/>
</dbReference>
<dbReference type="SMART" id="SM00388">
    <property type="entry name" value="HisKA"/>
    <property type="match status" value="1"/>
</dbReference>
<dbReference type="Proteomes" id="UP000253472">
    <property type="component" value="Unassembled WGS sequence"/>
</dbReference>
<feature type="domain" description="HAMP" evidence="7">
    <location>
        <begin position="75"/>
        <end position="109"/>
    </location>
</feature>
<evidence type="ECO:0000256" key="4">
    <source>
        <dbReference type="ARBA" id="ARBA00022679"/>
    </source>
</evidence>
<dbReference type="InterPro" id="IPR036890">
    <property type="entry name" value="HATPase_C_sf"/>
</dbReference>
<accession>A0A367YL22</accession>